<protein>
    <submittedName>
        <fullName evidence="7">ABC transporter permease</fullName>
    </submittedName>
</protein>
<sequence>MRHIYAIFILEFKSYITYRVAIFWTLAYPILMLAFLIGVFEHTHAPDFRFASVVGLVMLTLISTAIFGLAQALGSARASKALLFYMATPASYLEITLAIVLSRLAIVLGFSALFILGSFSVLGILPSLSVGNFLLGLLTLGLAGVFCSGVALGVVKYLNNNQNMLAIANVINLYAIMSSNVFIPLQALPSWGQIFITSSPFYHLNNMLIGAFSGQNLGYVLGVSGVLFGLGALLTYLGAGRALLVSTPKSR</sequence>
<dbReference type="PANTHER" id="PTHR43229">
    <property type="entry name" value="NODULATION PROTEIN J"/>
    <property type="match status" value="1"/>
</dbReference>
<evidence type="ECO:0000256" key="5">
    <source>
        <dbReference type="SAM" id="Phobius"/>
    </source>
</evidence>
<proteinExistence type="predicted"/>
<dbReference type="InterPro" id="IPR013525">
    <property type="entry name" value="ABC2_TM"/>
</dbReference>
<dbReference type="RefSeq" id="WP_104751764.1">
    <property type="nucleotide sequence ID" value="NZ_FZMF01000006.1"/>
</dbReference>
<reference evidence="8" key="1">
    <citation type="journal article" date="2019" name="Int. J. Syst. Evol. Microbiol.">
        <title>The Global Catalogue of Microorganisms (GCM) 10K type strain sequencing project: providing services to taxonomists for standard genome sequencing and annotation.</title>
        <authorList>
            <consortium name="The Broad Institute Genomics Platform"/>
            <consortium name="The Broad Institute Genome Sequencing Center for Infectious Disease"/>
            <person name="Wu L."/>
            <person name="Ma J."/>
        </authorList>
    </citation>
    <scope>NUCLEOTIDE SEQUENCE [LARGE SCALE GENOMIC DNA]</scope>
    <source>
        <strain evidence="8">CCUG 53816</strain>
    </source>
</reference>
<dbReference type="Proteomes" id="UP001595783">
    <property type="component" value="Unassembled WGS sequence"/>
</dbReference>
<feature type="transmembrane region" description="Helical" evidence="5">
    <location>
        <begin position="219"/>
        <end position="244"/>
    </location>
</feature>
<comment type="caution">
    <text evidence="7">The sequence shown here is derived from an EMBL/GenBank/DDBJ whole genome shotgun (WGS) entry which is preliminary data.</text>
</comment>
<feature type="transmembrane region" description="Helical" evidence="5">
    <location>
        <begin position="21"/>
        <end position="40"/>
    </location>
</feature>
<dbReference type="InterPro" id="IPR051784">
    <property type="entry name" value="Nod_factor_ABC_transporter"/>
</dbReference>
<dbReference type="Pfam" id="PF01061">
    <property type="entry name" value="ABC2_membrane"/>
    <property type="match status" value="1"/>
</dbReference>
<feature type="transmembrane region" description="Helical" evidence="5">
    <location>
        <begin position="82"/>
        <end position="100"/>
    </location>
</feature>
<evidence type="ECO:0000256" key="4">
    <source>
        <dbReference type="ARBA" id="ARBA00023136"/>
    </source>
</evidence>
<accession>A0ABV7ZHS5</accession>
<keyword evidence="4 5" id="KW-0472">Membrane</keyword>
<organism evidence="7 8">
    <name type="scientific">Helicobacter baculiformis</name>
    <dbReference type="NCBI Taxonomy" id="427351"/>
    <lineage>
        <taxon>Bacteria</taxon>
        <taxon>Pseudomonadati</taxon>
        <taxon>Campylobacterota</taxon>
        <taxon>Epsilonproteobacteria</taxon>
        <taxon>Campylobacterales</taxon>
        <taxon>Helicobacteraceae</taxon>
        <taxon>Helicobacter</taxon>
    </lineage>
</organism>
<evidence type="ECO:0000256" key="1">
    <source>
        <dbReference type="ARBA" id="ARBA00004141"/>
    </source>
</evidence>
<evidence type="ECO:0000259" key="6">
    <source>
        <dbReference type="Pfam" id="PF01061"/>
    </source>
</evidence>
<name>A0ABV7ZHS5_9HELI</name>
<evidence type="ECO:0000313" key="8">
    <source>
        <dbReference type="Proteomes" id="UP001595783"/>
    </source>
</evidence>
<dbReference type="PANTHER" id="PTHR43229:SF2">
    <property type="entry name" value="NODULATION PROTEIN J"/>
    <property type="match status" value="1"/>
</dbReference>
<gene>
    <name evidence="7" type="ORF">ACFOPX_06225</name>
</gene>
<comment type="subcellular location">
    <subcellularLocation>
        <location evidence="1">Membrane</location>
        <topology evidence="1">Multi-pass membrane protein</topology>
    </subcellularLocation>
</comment>
<feature type="transmembrane region" description="Helical" evidence="5">
    <location>
        <begin position="52"/>
        <end position="70"/>
    </location>
</feature>
<feature type="transmembrane region" description="Helical" evidence="5">
    <location>
        <begin position="133"/>
        <end position="158"/>
    </location>
</feature>
<evidence type="ECO:0000256" key="3">
    <source>
        <dbReference type="ARBA" id="ARBA00022989"/>
    </source>
</evidence>
<dbReference type="EMBL" id="JBHRZO010000039">
    <property type="protein sequence ID" value="MFC3848118.1"/>
    <property type="molecule type" value="Genomic_DNA"/>
</dbReference>
<feature type="transmembrane region" description="Helical" evidence="5">
    <location>
        <begin position="106"/>
        <end position="126"/>
    </location>
</feature>
<keyword evidence="2 5" id="KW-0812">Transmembrane</keyword>
<evidence type="ECO:0000256" key="2">
    <source>
        <dbReference type="ARBA" id="ARBA00022692"/>
    </source>
</evidence>
<keyword evidence="3 5" id="KW-1133">Transmembrane helix</keyword>
<evidence type="ECO:0000313" key="7">
    <source>
        <dbReference type="EMBL" id="MFC3848118.1"/>
    </source>
</evidence>
<feature type="domain" description="ABC-2 type transporter transmembrane" evidence="6">
    <location>
        <begin position="4"/>
        <end position="211"/>
    </location>
</feature>
<keyword evidence="8" id="KW-1185">Reference proteome</keyword>